<dbReference type="STRING" id="1095778.SAMN04489842_2000"/>
<evidence type="ECO:0000313" key="3">
    <source>
        <dbReference type="Proteomes" id="UP000198848"/>
    </source>
</evidence>
<name>A0A1H1FLE6_NATTX</name>
<keyword evidence="1" id="KW-0812">Transmembrane</keyword>
<protein>
    <submittedName>
        <fullName evidence="2">Uncharacterized protein</fullName>
    </submittedName>
</protein>
<dbReference type="Pfam" id="PF24365">
    <property type="entry name" value="DUF7521"/>
    <property type="match status" value="1"/>
</dbReference>
<gene>
    <name evidence="2" type="ORF">SAMN04489842_2000</name>
</gene>
<feature type="transmembrane region" description="Helical" evidence="1">
    <location>
        <begin position="73"/>
        <end position="91"/>
    </location>
</feature>
<keyword evidence="3" id="KW-1185">Reference proteome</keyword>
<feature type="transmembrane region" description="Helical" evidence="1">
    <location>
        <begin position="6"/>
        <end position="29"/>
    </location>
</feature>
<dbReference type="InterPro" id="IPR055943">
    <property type="entry name" value="DUF7521"/>
</dbReference>
<keyword evidence="1" id="KW-1133">Transmembrane helix</keyword>
<feature type="transmembrane region" description="Helical" evidence="1">
    <location>
        <begin position="41"/>
        <end position="61"/>
    </location>
</feature>
<organism evidence="2 3">
    <name type="scientific">Natronobacterium texcoconense</name>
    <dbReference type="NCBI Taxonomy" id="1095778"/>
    <lineage>
        <taxon>Archaea</taxon>
        <taxon>Methanobacteriati</taxon>
        <taxon>Methanobacteriota</taxon>
        <taxon>Stenosarchaea group</taxon>
        <taxon>Halobacteria</taxon>
        <taxon>Halobacteriales</taxon>
        <taxon>Natrialbaceae</taxon>
        <taxon>Natronobacterium</taxon>
    </lineage>
</organism>
<evidence type="ECO:0000313" key="2">
    <source>
        <dbReference type="EMBL" id="SDR01296.1"/>
    </source>
</evidence>
<keyword evidence="1" id="KW-0472">Membrane</keyword>
<dbReference type="Proteomes" id="UP000198848">
    <property type="component" value="Unassembled WGS sequence"/>
</dbReference>
<dbReference type="AlphaFoldDB" id="A0A1H1FLE6"/>
<dbReference type="RefSeq" id="WP_090381024.1">
    <property type="nucleotide sequence ID" value="NZ_FNLC01000002.1"/>
</dbReference>
<dbReference type="EMBL" id="FNLC01000002">
    <property type="protein sequence ID" value="SDR01296.1"/>
    <property type="molecule type" value="Genomic_DNA"/>
</dbReference>
<dbReference type="OrthoDB" id="221164at2157"/>
<sequence>MVAADPATVLFATAFATAFVGTIVASLAYRGYQRNDSDAMRFLAVGIAAITVGPFLVSYGLAPAVELPEAATLLGILLANIVGLLAILYSLEAT</sequence>
<reference evidence="3" key="1">
    <citation type="submission" date="2016-10" db="EMBL/GenBank/DDBJ databases">
        <authorList>
            <person name="Varghese N."/>
            <person name="Submissions S."/>
        </authorList>
    </citation>
    <scope>NUCLEOTIDE SEQUENCE [LARGE SCALE GENOMIC DNA]</scope>
    <source>
        <strain evidence="3">DSM 24767</strain>
    </source>
</reference>
<proteinExistence type="predicted"/>
<accession>A0A1H1FLE6</accession>
<evidence type="ECO:0000256" key="1">
    <source>
        <dbReference type="SAM" id="Phobius"/>
    </source>
</evidence>